<dbReference type="HOGENOM" id="CLU_191878_0_0_1"/>
<reference evidence="2 3" key="1">
    <citation type="journal article" date="2008" name="Nature">
        <title>The genome of Laccaria bicolor provides insights into mycorrhizal symbiosis.</title>
        <authorList>
            <person name="Martin F."/>
            <person name="Aerts A."/>
            <person name="Ahren D."/>
            <person name="Brun A."/>
            <person name="Danchin E.G.J."/>
            <person name="Duchaussoy F."/>
            <person name="Gibon J."/>
            <person name="Kohler A."/>
            <person name="Lindquist E."/>
            <person name="Pereda V."/>
            <person name="Salamov A."/>
            <person name="Shapiro H.J."/>
            <person name="Wuyts J."/>
            <person name="Blaudez D."/>
            <person name="Buee M."/>
            <person name="Brokstein P."/>
            <person name="Canbaeck B."/>
            <person name="Cohen D."/>
            <person name="Courty P.E."/>
            <person name="Coutinho P.M."/>
            <person name="Delaruelle C."/>
            <person name="Detter J.C."/>
            <person name="Deveau A."/>
            <person name="DiFazio S."/>
            <person name="Duplessis S."/>
            <person name="Fraissinet-Tachet L."/>
            <person name="Lucic E."/>
            <person name="Frey-Klett P."/>
            <person name="Fourrey C."/>
            <person name="Feussner I."/>
            <person name="Gay G."/>
            <person name="Grimwood J."/>
            <person name="Hoegger P.J."/>
            <person name="Jain P."/>
            <person name="Kilaru S."/>
            <person name="Labbe J."/>
            <person name="Lin Y.C."/>
            <person name="Legue V."/>
            <person name="Le Tacon F."/>
            <person name="Marmeisse R."/>
            <person name="Melayah D."/>
            <person name="Montanini B."/>
            <person name="Muratet M."/>
            <person name="Nehls U."/>
            <person name="Niculita-Hirzel H."/>
            <person name="Oudot-Le Secq M.P."/>
            <person name="Peter M."/>
            <person name="Quesneville H."/>
            <person name="Rajashekar B."/>
            <person name="Reich M."/>
            <person name="Rouhier N."/>
            <person name="Schmutz J."/>
            <person name="Yin T."/>
            <person name="Chalot M."/>
            <person name="Henrissat B."/>
            <person name="Kuees U."/>
            <person name="Lucas S."/>
            <person name="Van de Peer Y."/>
            <person name="Podila G.K."/>
            <person name="Polle A."/>
            <person name="Pukkila P.J."/>
            <person name="Richardson P.M."/>
            <person name="Rouze P."/>
            <person name="Sanders I.R."/>
            <person name="Stajich J.E."/>
            <person name="Tunlid A."/>
            <person name="Tuskan G."/>
            <person name="Grigoriev I.V."/>
        </authorList>
    </citation>
    <scope>NUCLEOTIDE SEQUENCE [LARGE SCALE GENOMIC DNA]</scope>
    <source>
        <strain evidence="3">S238N-H82 / ATCC MYA-4686</strain>
    </source>
</reference>
<proteinExistence type="predicted"/>
<dbReference type="RefSeq" id="XP_001884788.1">
    <property type="nucleotide sequence ID" value="XM_001884753.1"/>
</dbReference>
<evidence type="ECO:0000313" key="2">
    <source>
        <dbReference type="EMBL" id="EDR04616.1"/>
    </source>
</evidence>
<keyword evidence="3" id="KW-1185">Reference proteome</keyword>
<keyword evidence="1" id="KW-1133">Transmembrane helix</keyword>
<evidence type="ECO:0000256" key="1">
    <source>
        <dbReference type="SAM" id="Phobius"/>
    </source>
</evidence>
<dbReference type="InParanoid" id="B0DLA5"/>
<keyword evidence="1" id="KW-0812">Transmembrane</keyword>
<gene>
    <name evidence="2" type="ORF">LACBIDRAFT_304279</name>
</gene>
<evidence type="ECO:0000313" key="3">
    <source>
        <dbReference type="Proteomes" id="UP000001194"/>
    </source>
</evidence>
<sequence length="95" mass="9837">MCTLLLTEGCGLSCFSGAVACLVSEFGGELAWFSMCTLLVTAAVACLVSAFESELAWFSMCTLLVTEAVACLVSVVGEALACLVSVNCGLSCFRM</sequence>
<dbReference type="KEGG" id="lbc:LACBIDRAFT_304279"/>
<dbReference type="OrthoDB" id="10372277at2759"/>
<accession>B0DLA5</accession>
<keyword evidence="1" id="KW-0472">Membrane</keyword>
<dbReference type="EMBL" id="DS547117">
    <property type="protein sequence ID" value="EDR04616.1"/>
    <property type="molecule type" value="Genomic_DNA"/>
</dbReference>
<dbReference type="AlphaFoldDB" id="B0DLA5"/>
<feature type="transmembrane region" description="Helical" evidence="1">
    <location>
        <begin position="30"/>
        <end position="51"/>
    </location>
</feature>
<name>B0DLA5_LACBS</name>
<dbReference type="Proteomes" id="UP000001194">
    <property type="component" value="Unassembled WGS sequence"/>
</dbReference>
<dbReference type="GeneID" id="6080442"/>
<protein>
    <submittedName>
        <fullName evidence="2">Predicted protein</fullName>
    </submittedName>
</protein>
<feature type="transmembrane region" description="Helical" evidence="1">
    <location>
        <begin position="63"/>
        <end position="86"/>
    </location>
</feature>
<organism evidence="3">
    <name type="scientific">Laccaria bicolor (strain S238N-H82 / ATCC MYA-4686)</name>
    <name type="common">Bicoloured deceiver</name>
    <name type="synonym">Laccaria laccata var. bicolor</name>
    <dbReference type="NCBI Taxonomy" id="486041"/>
    <lineage>
        <taxon>Eukaryota</taxon>
        <taxon>Fungi</taxon>
        <taxon>Dikarya</taxon>
        <taxon>Basidiomycota</taxon>
        <taxon>Agaricomycotina</taxon>
        <taxon>Agaricomycetes</taxon>
        <taxon>Agaricomycetidae</taxon>
        <taxon>Agaricales</taxon>
        <taxon>Agaricineae</taxon>
        <taxon>Hydnangiaceae</taxon>
        <taxon>Laccaria</taxon>
    </lineage>
</organism>